<dbReference type="InterPro" id="IPR036116">
    <property type="entry name" value="FN3_sf"/>
</dbReference>
<evidence type="ECO:0000313" key="2">
    <source>
        <dbReference type="EMBL" id="VDP91585.1"/>
    </source>
</evidence>
<sequence length="233" mass="25936">MSTMKTAEKPKWAAYLDVTESGVEQMEIEPGLRRVRISRLKPDTQYLFNMASVSNSGLGVRAVAYGRTKRFVPAAPTELTVEAISSTELEVRWKPPIKDSQSQQTETAATRIAYYDLSWRPSTSTGGWIRLDQSSSTWSNQVGPTNPLLPESNGFSRRLVPVQPDGTTAEFYTARIPQLQPGTYYVIHLRAVAPSGSGDRAVSSPMRTWDPREFLIPYCLPGFCKSGLKKDQD</sequence>
<dbReference type="PANTHER" id="PTHR46957:SF3">
    <property type="entry name" value="CYTOKINE RECEPTOR"/>
    <property type="match status" value="1"/>
</dbReference>
<dbReference type="AlphaFoldDB" id="A0A183B528"/>
<reference evidence="4" key="1">
    <citation type="submission" date="2016-06" db="UniProtKB">
        <authorList>
            <consortium name="WormBaseParasite"/>
        </authorList>
    </citation>
    <scope>IDENTIFICATION</scope>
</reference>
<dbReference type="PROSITE" id="PS50853">
    <property type="entry name" value="FN3"/>
    <property type="match status" value="1"/>
</dbReference>
<protein>
    <submittedName>
        <fullName evidence="4">Fibronectin type-III domain-containing protein</fullName>
    </submittedName>
</protein>
<evidence type="ECO:0000313" key="3">
    <source>
        <dbReference type="Proteomes" id="UP000272942"/>
    </source>
</evidence>
<gene>
    <name evidence="2" type="ORF">ECPE_LOCUS14313</name>
</gene>
<accession>A0A183B528</accession>
<reference evidence="2 3" key="2">
    <citation type="submission" date="2018-11" db="EMBL/GenBank/DDBJ databases">
        <authorList>
            <consortium name="Pathogen Informatics"/>
        </authorList>
    </citation>
    <scope>NUCLEOTIDE SEQUENCE [LARGE SCALE GENOMIC DNA]</scope>
    <source>
        <strain evidence="2 3">Egypt</strain>
    </source>
</reference>
<keyword evidence="3" id="KW-1185">Reference proteome</keyword>
<evidence type="ECO:0000313" key="4">
    <source>
        <dbReference type="WBParaSite" id="ECPE_0001435301-mRNA-1"/>
    </source>
</evidence>
<proteinExistence type="predicted"/>
<feature type="domain" description="Fibronectin type-III" evidence="1">
    <location>
        <begin position="75"/>
        <end position="211"/>
    </location>
</feature>
<dbReference type="PANTHER" id="PTHR46957">
    <property type="entry name" value="CYTOKINE RECEPTOR"/>
    <property type="match status" value="1"/>
</dbReference>
<dbReference type="Pfam" id="PF00041">
    <property type="entry name" value="fn3"/>
    <property type="match status" value="1"/>
</dbReference>
<organism evidence="4">
    <name type="scientific">Echinostoma caproni</name>
    <dbReference type="NCBI Taxonomy" id="27848"/>
    <lineage>
        <taxon>Eukaryota</taxon>
        <taxon>Metazoa</taxon>
        <taxon>Spiralia</taxon>
        <taxon>Lophotrochozoa</taxon>
        <taxon>Platyhelminthes</taxon>
        <taxon>Trematoda</taxon>
        <taxon>Digenea</taxon>
        <taxon>Plagiorchiida</taxon>
        <taxon>Echinostomata</taxon>
        <taxon>Echinostomatoidea</taxon>
        <taxon>Echinostomatidae</taxon>
        <taxon>Echinostoma</taxon>
    </lineage>
</organism>
<dbReference type="WBParaSite" id="ECPE_0001435301-mRNA-1">
    <property type="protein sequence ID" value="ECPE_0001435301-mRNA-1"/>
    <property type="gene ID" value="ECPE_0001435301"/>
</dbReference>
<dbReference type="InterPro" id="IPR050713">
    <property type="entry name" value="RTP_Phos/Ushers"/>
</dbReference>
<dbReference type="InterPro" id="IPR013783">
    <property type="entry name" value="Ig-like_fold"/>
</dbReference>
<dbReference type="SMART" id="SM00060">
    <property type="entry name" value="FN3"/>
    <property type="match status" value="1"/>
</dbReference>
<name>A0A183B528_9TREM</name>
<evidence type="ECO:0000259" key="1">
    <source>
        <dbReference type="PROSITE" id="PS50853"/>
    </source>
</evidence>
<dbReference type="SUPFAM" id="SSF49265">
    <property type="entry name" value="Fibronectin type III"/>
    <property type="match status" value="1"/>
</dbReference>
<dbReference type="Proteomes" id="UP000272942">
    <property type="component" value="Unassembled WGS sequence"/>
</dbReference>
<dbReference type="CDD" id="cd00063">
    <property type="entry name" value="FN3"/>
    <property type="match status" value="1"/>
</dbReference>
<dbReference type="OrthoDB" id="10001713at2759"/>
<dbReference type="InterPro" id="IPR003961">
    <property type="entry name" value="FN3_dom"/>
</dbReference>
<dbReference type="EMBL" id="UZAN01057246">
    <property type="protein sequence ID" value="VDP91585.1"/>
    <property type="molecule type" value="Genomic_DNA"/>
</dbReference>
<dbReference type="Gene3D" id="2.60.40.10">
    <property type="entry name" value="Immunoglobulins"/>
    <property type="match status" value="1"/>
</dbReference>
<dbReference type="GO" id="GO:0016020">
    <property type="term" value="C:membrane"/>
    <property type="evidence" value="ECO:0007669"/>
    <property type="project" value="UniProtKB-SubCell"/>
</dbReference>